<reference evidence="2 3" key="1">
    <citation type="submission" date="2018-06" db="EMBL/GenBank/DDBJ databases">
        <title>Combined omics and stable isotope probing to characterize newly discovered Mariana Back-Arc vent microbial communities.</title>
        <authorList>
            <person name="Trembath-Reichert E."/>
            <person name="Huber J.A."/>
        </authorList>
    </citation>
    <scope>NUCLEOTIDE SEQUENCE [LARGE SCALE GENOMIC DNA]</scope>
    <source>
        <strain evidence="2">MAG 63_1</strain>
    </source>
</reference>
<evidence type="ECO:0000313" key="3">
    <source>
        <dbReference type="Proteomes" id="UP000286801"/>
    </source>
</evidence>
<sequence>MKKPEQAQKSSNIFYHRVLKWTRLYLVARYFAITACPLIILKKYLPRKNFITAEKIDSFPFRWTVSE</sequence>
<organism evidence="2 3">
    <name type="scientific">SAR324 cluster bacterium</name>
    <dbReference type="NCBI Taxonomy" id="2024889"/>
    <lineage>
        <taxon>Bacteria</taxon>
        <taxon>Deltaproteobacteria</taxon>
        <taxon>SAR324 cluster</taxon>
    </lineage>
</organism>
<evidence type="ECO:0000256" key="1">
    <source>
        <dbReference type="SAM" id="Phobius"/>
    </source>
</evidence>
<gene>
    <name evidence="2" type="ORF">DSY97_06455</name>
</gene>
<dbReference type="AlphaFoldDB" id="A0A432G5L9"/>
<keyword evidence="1" id="KW-1133">Transmembrane helix</keyword>
<protein>
    <submittedName>
        <fullName evidence="2">Uncharacterized protein</fullName>
    </submittedName>
</protein>
<feature type="transmembrane region" description="Helical" evidence="1">
    <location>
        <begin position="24"/>
        <end position="41"/>
    </location>
</feature>
<evidence type="ECO:0000313" key="2">
    <source>
        <dbReference type="EMBL" id="RTZ78962.1"/>
    </source>
</evidence>
<keyword evidence="1" id="KW-0812">Transmembrane</keyword>
<name>A0A432G5L9_9DELT</name>
<keyword evidence="1" id="KW-0472">Membrane</keyword>
<accession>A0A432G5L9</accession>
<proteinExistence type="predicted"/>
<dbReference type="EMBL" id="QNZL01000174">
    <property type="protein sequence ID" value="RTZ78962.1"/>
    <property type="molecule type" value="Genomic_DNA"/>
</dbReference>
<dbReference type="Proteomes" id="UP000286801">
    <property type="component" value="Unassembled WGS sequence"/>
</dbReference>
<comment type="caution">
    <text evidence="2">The sequence shown here is derived from an EMBL/GenBank/DDBJ whole genome shotgun (WGS) entry which is preliminary data.</text>
</comment>